<dbReference type="HOGENOM" id="CLU_2098543_0_0_1"/>
<dbReference type="Proteomes" id="UP000002748">
    <property type="component" value="Unassembled WGS sequence"/>
</dbReference>
<comment type="caution">
    <text evidence="2">The sequence shown here is derived from an EMBL/GenBank/DDBJ whole genome shotgun (WGS) entry which is preliminary data.</text>
</comment>
<feature type="compositionally biased region" description="Basic residues" evidence="1">
    <location>
        <begin position="22"/>
        <end position="39"/>
    </location>
</feature>
<protein>
    <submittedName>
        <fullName evidence="2">Uncharacterized protein</fullName>
    </submittedName>
</protein>
<accession>J6EY32</accession>
<dbReference type="RefSeq" id="XP_014179858.1">
    <property type="nucleotide sequence ID" value="XM_014324383.1"/>
</dbReference>
<sequence>MATYKTKPQHGWSPSHSNLRVERKRNSHAPRVHDRRSCHKPTQAFQHQTGVKAKAQVQAPAEELLTQTTCSEQITRVKSHGESVVQGRLVGVQQGPPTSAVTVSGPRASTRHEREP</sequence>
<dbReference type="GeneID" id="25984858"/>
<feature type="region of interest" description="Disordered" evidence="1">
    <location>
        <begin position="89"/>
        <end position="116"/>
    </location>
</feature>
<evidence type="ECO:0000313" key="3">
    <source>
        <dbReference type="Proteomes" id="UP000002748"/>
    </source>
</evidence>
<evidence type="ECO:0000313" key="2">
    <source>
        <dbReference type="EMBL" id="EJT49539.1"/>
    </source>
</evidence>
<dbReference type="KEGG" id="tasa:A1Q1_01344"/>
<dbReference type="VEuPathDB" id="FungiDB:A1Q1_01344"/>
<reference evidence="2 3" key="1">
    <citation type="journal article" date="2012" name="Eukaryot. Cell">
        <title>Draft genome sequence of CBS 2479, the standard type strain of Trichosporon asahii.</title>
        <authorList>
            <person name="Yang R.Y."/>
            <person name="Li H.T."/>
            <person name="Zhu H."/>
            <person name="Zhou G.P."/>
            <person name="Wang M."/>
            <person name="Wang L."/>
        </authorList>
    </citation>
    <scope>NUCLEOTIDE SEQUENCE [LARGE SCALE GENOMIC DNA]</scope>
    <source>
        <strain evidence="3">ATCC 90039 / CBS 2479 / JCM 2466 / KCTC 7840 / NCYC 2677 / UAMH 7654</strain>
    </source>
</reference>
<proteinExistence type="predicted"/>
<dbReference type="AlphaFoldDB" id="J6EY32"/>
<feature type="region of interest" description="Disordered" evidence="1">
    <location>
        <begin position="1"/>
        <end position="48"/>
    </location>
</feature>
<name>J6EY32_TRIAS</name>
<dbReference type="EMBL" id="ALBS01000169">
    <property type="protein sequence ID" value="EJT49539.1"/>
    <property type="molecule type" value="Genomic_DNA"/>
</dbReference>
<evidence type="ECO:0000256" key="1">
    <source>
        <dbReference type="SAM" id="MobiDB-lite"/>
    </source>
</evidence>
<organism evidence="2 3">
    <name type="scientific">Trichosporon asahii var. asahii (strain ATCC 90039 / CBS 2479 / JCM 2466 / KCTC 7840 / NBRC 103889/ NCYC 2677 / UAMH 7654)</name>
    <name type="common">Yeast</name>
    <dbReference type="NCBI Taxonomy" id="1186058"/>
    <lineage>
        <taxon>Eukaryota</taxon>
        <taxon>Fungi</taxon>
        <taxon>Dikarya</taxon>
        <taxon>Basidiomycota</taxon>
        <taxon>Agaricomycotina</taxon>
        <taxon>Tremellomycetes</taxon>
        <taxon>Trichosporonales</taxon>
        <taxon>Trichosporonaceae</taxon>
        <taxon>Trichosporon</taxon>
    </lineage>
</organism>
<gene>
    <name evidence="2" type="ORF">A1Q1_01344</name>
</gene>